<dbReference type="EMBL" id="KZ858963">
    <property type="protein sequence ID" value="RDW27426.1"/>
    <property type="molecule type" value="Genomic_DNA"/>
</dbReference>
<dbReference type="VEuPathDB" id="FungiDB:YALI0_D04136g"/>
<feature type="region of interest" description="Disordered" evidence="1">
    <location>
        <begin position="229"/>
        <end position="270"/>
    </location>
</feature>
<gene>
    <name evidence="2" type="ORF">B0I71DRAFT_129193</name>
</gene>
<feature type="compositionally biased region" description="Low complexity" evidence="1">
    <location>
        <begin position="127"/>
        <end position="142"/>
    </location>
</feature>
<feature type="compositionally biased region" description="Polar residues" evidence="1">
    <location>
        <begin position="161"/>
        <end position="182"/>
    </location>
</feature>
<evidence type="ECO:0000313" key="3">
    <source>
        <dbReference type="Proteomes" id="UP000256601"/>
    </source>
</evidence>
<sequence length="387" mass="41126">MSSAGPTKNTDQDLALKFARLKCDSDPEAYIWEYRNLHLALGLSDAANTSPKGDLVMGAIFVSNLPEPVQKRMDMSLLGNMTDLIWEAFQASETEREWQRFKEIHPDAVEEDDDESMAASDVEDIASTRTSSPVLPSVPSTPKETVVSTPEIPQEIPMVGTPTTPNMNIPQATSRNVSSGSGHNVPVVASSATTSPNNSSSQAEGIYQPKFRQTHSRSASQSVISTTLLSELGNTSMNGNNGGGPRRIESRHKRSQSNAKPAANAAPAPVSNVTYGGVGVGQIPSFSPATGANTTDFAPSRSRAASIVSNGGNGGSGGNQGERKPSSAKRPNGKFTHTGRLTSKEKTRRQEKGLCLYCAKPGHARPQCPVLHEKASAGTRNLKQRAC</sequence>
<reference evidence="2 3" key="1">
    <citation type="submission" date="2018-07" db="EMBL/GenBank/DDBJ databases">
        <title>Draft Genome Assemblies for Five Robust Yarrowia lipolytica Strains Exhibiting High Lipid Production and Pentose Sugar Utilization and Sugar Alcohol Secretion from Undetoxified Lignocellulosic Biomass Hydrolysates.</title>
        <authorList>
            <consortium name="DOE Joint Genome Institute"/>
            <person name="Walker C."/>
            <person name="Ryu S."/>
            <person name="Na H."/>
            <person name="Zane M."/>
            <person name="LaButti K."/>
            <person name="Lipzen A."/>
            <person name="Haridas S."/>
            <person name="Barry K."/>
            <person name="Grigoriev I.V."/>
            <person name="Quarterman J."/>
            <person name="Slininger P."/>
            <person name="Dien B."/>
            <person name="Trinh C.T."/>
        </authorList>
    </citation>
    <scope>NUCLEOTIDE SEQUENCE [LARGE SCALE GENOMIC DNA]</scope>
    <source>
        <strain evidence="2 3">YB392</strain>
    </source>
</reference>
<dbReference type="SUPFAM" id="SSF57756">
    <property type="entry name" value="Retrovirus zinc finger-like domains"/>
    <property type="match status" value="1"/>
</dbReference>
<dbReference type="InterPro" id="IPR036875">
    <property type="entry name" value="Znf_CCHC_sf"/>
</dbReference>
<protein>
    <recommendedName>
        <fullName evidence="4">CCHC-type domain-containing protein</fullName>
    </recommendedName>
</protein>
<dbReference type="VEuPathDB" id="FungiDB:YALI1_D05195g"/>
<feature type="compositionally biased region" description="Gly residues" evidence="1">
    <location>
        <begin position="311"/>
        <end position="320"/>
    </location>
</feature>
<name>A0A371CAU6_YARLL</name>
<organism evidence="2 3">
    <name type="scientific">Yarrowia lipolytica</name>
    <name type="common">Candida lipolytica</name>
    <dbReference type="NCBI Taxonomy" id="4952"/>
    <lineage>
        <taxon>Eukaryota</taxon>
        <taxon>Fungi</taxon>
        <taxon>Dikarya</taxon>
        <taxon>Ascomycota</taxon>
        <taxon>Saccharomycotina</taxon>
        <taxon>Dipodascomycetes</taxon>
        <taxon>Dipodascales</taxon>
        <taxon>Dipodascales incertae sedis</taxon>
        <taxon>Yarrowia</taxon>
    </lineage>
</organism>
<accession>A0A371CAU6</accession>
<feature type="region of interest" description="Disordered" evidence="1">
    <location>
        <begin position="108"/>
        <end position="204"/>
    </location>
</feature>
<evidence type="ECO:0000256" key="1">
    <source>
        <dbReference type="SAM" id="MobiDB-lite"/>
    </source>
</evidence>
<evidence type="ECO:0008006" key="4">
    <source>
        <dbReference type="Google" id="ProtNLM"/>
    </source>
</evidence>
<dbReference type="GO" id="GO:0003676">
    <property type="term" value="F:nucleic acid binding"/>
    <property type="evidence" value="ECO:0007669"/>
    <property type="project" value="InterPro"/>
</dbReference>
<feature type="compositionally biased region" description="Acidic residues" evidence="1">
    <location>
        <begin position="109"/>
        <end position="124"/>
    </location>
</feature>
<feature type="region of interest" description="Disordered" evidence="1">
    <location>
        <begin position="291"/>
        <end position="350"/>
    </location>
</feature>
<evidence type="ECO:0000313" key="2">
    <source>
        <dbReference type="EMBL" id="RDW27426.1"/>
    </source>
</evidence>
<dbReference type="Proteomes" id="UP000256601">
    <property type="component" value="Unassembled WGS sequence"/>
</dbReference>
<proteinExistence type="predicted"/>
<dbReference type="AlphaFoldDB" id="A0A371CAU6"/>
<feature type="compositionally biased region" description="Low complexity" evidence="1">
    <location>
        <begin position="189"/>
        <end position="201"/>
    </location>
</feature>
<dbReference type="GO" id="GO:0008270">
    <property type="term" value="F:zinc ion binding"/>
    <property type="evidence" value="ECO:0007669"/>
    <property type="project" value="InterPro"/>
</dbReference>
<feature type="compositionally biased region" description="Low complexity" evidence="1">
    <location>
        <begin position="258"/>
        <end position="269"/>
    </location>
</feature>